<comment type="similarity">
    <text evidence="1 3">Belongs to the UDP-glycosyltransferase family.</text>
</comment>
<reference evidence="4" key="1">
    <citation type="submission" date="2020-07" db="EMBL/GenBank/DDBJ databases">
        <title>Ethylene signaling mediates host invasion by parasitic plants.</title>
        <authorList>
            <person name="Yoshida S."/>
        </authorList>
    </citation>
    <scope>NUCLEOTIDE SEQUENCE</scope>
    <source>
        <strain evidence="4">Okayama</strain>
    </source>
</reference>
<dbReference type="PANTHER" id="PTHR48044:SF29">
    <property type="entry name" value="GLYCOSYLTRANSFERASE"/>
    <property type="match status" value="1"/>
</dbReference>
<dbReference type="AlphaFoldDB" id="A0A830BY49"/>
<proteinExistence type="inferred from homology"/>
<sequence>MSRVNFIWVLRFPLDEKIKSTREKLPRGFIERVGVRGLVVEGWAPQRRILSHPSVGGFLSHCGWSSVMEGIFSGVPIVALPMHLDQPLNARLVEEVGLGEEAVRSRD</sequence>
<keyword evidence="2 3" id="KW-0808">Transferase</keyword>
<dbReference type="Pfam" id="PF00201">
    <property type="entry name" value="UDPGT"/>
    <property type="match status" value="1"/>
</dbReference>
<dbReference type="InterPro" id="IPR002213">
    <property type="entry name" value="UDP_glucos_trans"/>
</dbReference>
<dbReference type="OrthoDB" id="5835829at2759"/>
<evidence type="ECO:0000256" key="2">
    <source>
        <dbReference type="ARBA" id="ARBA00022679"/>
    </source>
</evidence>
<dbReference type="PANTHER" id="PTHR48044">
    <property type="entry name" value="GLYCOSYLTRANSFERASE"/>
    <property type="match status" value="1"/>
</dbReference>
<dbReference type="Gene3D" id="3.40.50.2000">
    <property type="entry name" value="Glycogen Phosphorylase B"/>
    <property type="match status" value="1"/>
</dbReference>
<keyword evidence="5" id="KW-1185">Reference proteome</keyword>
<dbReference type="SUPFAM" id="SSF53756">
    <property type="entry name" value="UDP-Glycosyltransferase/glycogen phosphorylase"/>
    <property type="match status" value="1"/>
</dbReference>
<dbReference type="CDD" id="cd03784">
    <property type="entry name" value="GT1_Gtf-like"/>
    <property type="match status" value="1"/>
</dbReference>
<evidence type="ECO:0000256" key="1">
    <source>
        <dbReference type="ARBA" id="ARBA00009995"/>
    </source>
</evidence>
<feature type="non-terminal residue" evidence="4">
    <location>
        <position position="107"/>
    </location>
</feature>
<evidence type="ECO:0000256" key="3">
    <source>
        <dbReference type="RuleBase" id="RU003718"/>
    </source>
</evidence>
<organism evidence="4 5">
    <name type="scientific">Phtheirospermum japonicum</name>
    <dbReference type="NCBI Taxonomy" id="374723"/>
    <lineage>
        <taxon>Eukaryota</taxon>
        <taxon>Viridiplantae</taxon>
        <taxon>Streptophyta</taxon>
        <taxon>Embryophyta</taxon>
        <taxon>Tracheophyta</taxon>
        <taxon>Spermatophyta</taxon>
        <taxon>Magnoliopsida</taxon>
        <taxon>eudicotyledons</taxon>
        <taxon>Gunneridae</taxon>
        <taxon>Pentapetalae</taxon>
        <taxon>asterids</taxon>
        <taxon>lamiids</taxon>
        <taxon>Lamiales</taxon>
        <taxon>Orobanchaceae</taxon>
        <taxon>Orobanchaceae incertae sedis</taxon>
        <taxon>Phtheirospermum</taxon>
    </lineage>
</organism>
<evidence type="ECO:0000313" key="4">
    <source>
        <dbReference type="EMBL" id="GFP93057.1"/>
    </source>
</evidence>
<dbReference type="InterPro" id="IPR035595">
    <property type="entry name" value="UDP_glycos_trans_CS"/>
</dbReference>
<name>A0A830BY49_9LAMI</name>
<dbReference type="EMBL" id="BMAC01000300">
    <property type="protein sequence ID" value="GFP93057.1"/>
    <property type="molecule type" value="Genomic_DNA"/>
</dbReference>
<dbReference type="GO" id="GO:1901137">
    <property type="term" value="P:carbohydrate derivative biosynthetic process"/>
    <property type="evidence" value="ECO:0007669"/>
    <property type="project" value="UniProtKB-ARBA"/>
</dbReference>
<accession>A0A830BY49</accession>
<dbReference type="PROSITE" id="PS00375">
    <property type="entry name" value="UDPGT"/>
    <property type="match status" value="1"/>
</dbReference>
<dbReference type="Proteomes" id="UP000653305">
    <property type="component" value="Unassembled WGS sequence"/>
</dbReference>
<gene>
    <name evidence="4" type="ORF">PHJA_001450000</name>
</gene>
<dbReference type="GO" id="GO:0008194">
    <property type="term" value="F:UDP-glycosyltransferase activity"/>
    <property type="evidence" value="ECO:0007669"/>
    <property type="project" value="InterPro"/>
</dbReference>
<evidence type="ECO:0000313" key="5">
    <source>
        <dbReference type="Proteomes" id="UP000653305"/>
    </source>
</evidence>
<comment type="caution">
    <text evidence="4">The sequence shown here is derived from an EMBL/GenBank/DDBJ whole genome shotgun (WGS) entry which is preliminary data.</text>
</comment>
<keyword evidence="3" id="KW-0328">Glycosyltransferase</keyword>
<protein>
    <submittedName>
        <fullName evidence="4">Beta-d-glucosyl crocetin beta-1 6-glucosyltransferase</fullName>
    </submittedName>
</protein>